<dbReference type="AlphaFoldDB" id="A0A8J3FK75"/>
<feature type="domain" description="Peptidase M28" evidence="7">
    <location>
        <begin position="117"/>
        <end position="328"/>
    </location>
</feature>
<name>A0A8J3FK75_9FLAO</name>
<dbReference type="GO" id="GO:0006508">
    <property type="term" value="P:proteolysis"/>
    <property type="evidence" value="ECO:0007669"/>
    <property type="project" value="UniProtKB-KW"/>
</dbReference>
<evidence type="ECO:0000256" key="4">
    <source>
        <dbReference type="ARBA" id="ARBA00022729"/>
    </source>
</evidence>
<evidence type="ECO:0000313" key="9">
    <source>
        <dbReference type="Proteomes" id="UP000612329"/>
    </source>
</evidence>
<keyword evidence="1" id="KW-0031">Aminopeptidase</keyword>
<keyword evidence="2" id="KW-0645">Protease</keyword>
<evidence type="ECO:0000256" key="6">
    <source>
        <dbReference type="ARBA" id="ARBA00022833"/>
    </source>
</evidence>
<dbReference type="GO" id="GO:0008235">
    <property type="term" value="F:metalloexopeptidase activity"/>
    <property type="evidence" value="ECO:0007669"/>
    <property type="project" value="InterPro"/>
</dbReference>
<sequence length="348" mass="39345">MKIALIASALTLVGSCATTKYTTQIQNLKDSIQLVDSALVVKYSNTITPNELRKHLSKFSSDAFQGRATGELGQKLAAQFLKSYYKKEQITSPYGDSTYYQTIPKSFLPNNTKASENVVAYIKGSEKPEEVVIISAHYDHLGITEDGKINNGADDNGSGTSAIMEIAQAFKIAKDEGHGPKRSILFLHVTAEEIGKYGSDYYTLHPVFPLSNTISDLNIDMIGRIDDDHINNTNYMYLIGSEKLSKELHYISEKVNTAYVNIDLDYKYDIDGDSNHYYYRSDHYNFARMGVPVIFYFNGEHKDYHKPTDTVDKIDFNLLTKRARLIFATAWQLANQKDRIKIDNYENS</sequence>
<evidence type="ECO:0000256" key="1">
    <source>
        <dbReference type="ARBA" id="ARBA00022438"/>
    </source>
</evidence>
<gene>
    <name evidence="8" type="ORF">GCM10007962_27930</name>
</gene>
<reference evidence="8" key="2">
    <citation type="submission" date="2020-09" db="EMBL/GenBank/DDBJ databases">
        <authorList>
            <person name="Sun Q."/>
            <person name="Ohkuma M."/>
        </authorList>
    </citation>
    <scope>NUCLEOTIDE SEQUENCE</scope>
    <source>
        <strain evidence="8">JCM 12862</strain>
    </source>
</reference>
<keyword evidence="3" id="KW-0479">Metal-binding</keyword>
<dbReference type="GO" id="GO:0004177">
    <property type="term" value="F:aminopeptidase activity"/>
    <property type="evidence" value="ECO:0007669"/>
    <property type="project" value="UniProtKB-KW"/>
</dbReference>
<dbReference type="EMBL" id="BMNR01000007">
    <property type="protein sequence ID" value="GGK31984.1"/>
    <property type="molecule type" value="Genomic_DNA"/>
</dbReference>
<dbReference type="PROSITE" id="PS51257">
    <property type="entry name" value="PROKAR_LIPOPROTEIN"/>
    <property type="match status" value="1"/>
</dbReference>
<keyword evidence="9" id="KW-1185">Reference proteome</keyword>
<reference evidence="8" key="1">
    <citation type="journal article" date="2014" name="Int. J. Syst. Evol. Microbiol.">
        <title>Complete genome sequence of Corynebacterium casei LMG S-19264T (=DSM 44701T), isolated from a smear-ripened cheese.</title>
        <authorList>
            <consortium name="US DOE Joint Genome Institute (JGI-PGF)"/>
            <person name="Walter F."/>
            <person name="Albersmeier A."/>
            <person name="Kalinowski J."/>
            <person name="Ruckert C."/>
        </authorList>
    </citation>
    <scope>NUCLEOTIDE SEQUENCE</scope>
    <source>
        <strain evidence="8">JCM 12862</strain>
    </source>
</reference>
<dbReference type="InterPro" id="IPR007484">
    <property type="entry name" value="Peptidase_M28"/>
</dbReference>
<dbReference type="InterPro" id="IPR045175">
    <property type="entry name" value="M28_fam"/>
</dbReference>
<keyword evidence="6" id="KW-0862">Zinc</keyword>
<dbReference type="CDD" id="cd05660">
    <property type="entry name" value="M28_like_PA"/>
    <property type="match status" value="1"/>
</dbReference>
<dbReference type="Pfam" id="PF04389">
    <property type="entry name" value="Peptidase_M28"/>
    <property type="match status" value="1"/>
</dbReference>
<dbReference type="SUPFAM" id="SSF53187">
    <property type="entry name" value="Zn-dependent exopeptidases"/>
    <property type="match status" value="1"/>
</dbReference>
<evidence type="ECO:0000259" key="7">
    <source>
        <dbReference type="Pfam" id="PF04389"/>
    </source>
</evidence>
<comment type="caution">
    <text evidence="8">The sequence shown here is derived from an EMBL/GenBank/DDBJ whole genome shotgun (WGS) entry which is preliminary data.</text>
</comment>
<dbReference type="PANTHER" id="PTHR12147">
    <property type="entry name" value="METALLOPEPTIDASE M28 FAMILY MEMBER"/>
    <property type="match status" value="1"/>
</dbReference>
<evidence type="ECO:0000256" key="2">
    <source>
        <dbReference type="ARBA" id="ARBA00022670"/>
    </source>
</evidence>
<accession>A0A8J3FK75</accession>
<dbReference type="GO" id="GO:0046872">
    <property type="term" value="F:metal ion binding"/>
    <property type="evidence" value="ECO:0007669"/>
    <property type="project" value="UniProtKB-KW"/>
</dbReference>
<organism evidence="8 9">
    <name type="scientific">Yeosuana aromativorans</name>
    <dbReference type="NCBI Taxonomy" id="288019"/>
    <lineage>
        <taxon>Bacteria</taxon>
        <taxon>Pseudomonadati</taxon>
        <taxon>Bacteroidota</taxon>
        <taxon>Flavobacteriia</taxon>
        <taxon>Flavobacteriales</taxon>
        <taxon>Flavobacteriaceae</taxon>
        <taxon>Yeosuana</taxon>
    </lineage>
</organism>
<protein>
    <submittedName>
        <fullName evidence="8">Peptidase M28</fullName>
    </submittedName>
</protein>
<dbReference type="PANTHER" id="PTHR12147:SF56">
    <property type="entry name" value="AMINOPEPTIDASE YDR415C-RELATED"/>
    <property type="match status" value="1"/>
</dbReference>
<dbReference type="Proteomes" id="UP000612329">
    <property type="component" value="Unassembled WGS sequence"/>
</dbReference>
<proteinExistence type="predicted"/>
<dbReference type="RefSeq" id="WP_188654265.1">
    <property type="nucleotide sequence ID" value="NZ_BMNR01000007.1"/>
</dbReference>
<keyword evidence="4" id="KW-0732">Signal</keyword>
<evidence type="ECO:0000313" key="8">
    <source>
        <dbReference type="EMBL" id="GGK31984.1"/>
    </source>
</evidence>
<dbReference type="Gene3D" id="3.40.630.10">
    <property type="entry name" value="Zn peptidases"/>
    <property type="match status" value="1"/>
</dbReference>
<evidence type="ECO:0000256" key="5">
    <source>
        <dbReference type="ARBA" id="ARBA00022801"/>
    </source>
</evidence>
<keyword evidence="5" id="KW-0378">Hydrolase</keyword>
<evidence type="ECO:0000256" key="3">
    <source>
        <dbReference type="ARBA" id="ARBA00022723"/>
    </source>
</evidence>